<reference evidence="1 2" key="1">
    <citation type="journal article" date="2022" name="Genome Biol. Evol.">
        <title>The Spruce Budworm Genome: Reconstructing the Evolutionary History of Antifreeze Proteins.</title>
        <authorList>
            <person name="Beliveau C."/>
            <person name="Gagne P."/>
            <person name="Picq S."/>
            <person name="Vernygora O."/>
            <person name="Keeling C.I."/>
            <person name="Pinkney K."/>
            <person name="Doucet D."/>
            <person name="Wen F."/>
            <person name="Johnston J.S."/>
            <person name="Maaroufi H."/>
            <person name="Boyle B."/>
            <person name="Laroche J."/>
            <person name="Dewar K."/>
            <person name="Juretic N."/>
            <person name="Blackburn G."/>
            <person name="Nisole A."/>
            <person name="Brunet B."/>
            <person name="Brandao M."/>
            <person name="Lumley L."/>
            <person name="Duan J."/>
            <person name="Quan G."/>
            <person name="Lucarotti C.J."/>
            <person name="Roe A.D."/>
            <person name="Sperling F.A.H."/>
            <person name="Levesque R.C."/>
            <person name="Cusson M."/>
        </authorList>
    </citation>
    <scope>NUCLEOTIDE SEQUENCE [LARGE SCALE GENOMIC DNA]</scope>
    <source>
        <strain evidence="1">Glfc:IPQL:Cfum</strain>
    </source>
</reference>
<sequence>MLLTFDLRIGLLAVIIFFTCVVRGKQYGTPGNTLYVAEEQQRGLGKTFQINRFVEEESPSLERRKRDASVSSTPALEKNITTWTTHLNDSHQQLMVHWVGEGSNVIICLARDSSPKNKGGLSPSALFISYDYGKNFTNKTDSFKLSDAPNSGYAQLDKFFNHPKYPEFCVFVDSTNKKLFYTSDNGQNITRSDLDFHPSELAFDEELPNVYVILDKVDTIRRLYLTVDGGKTFKQLHNYVKSFIWTTGPGISKTFYVERWKPNGTSTVLSASDPTNFDHATVIFQDAKDFQIKGDFMFATKQSKERNTLDLYISHQKGPFYKAEFETELDMKKFHIADVTDKRIFVSVMHTEILADLYVSEISNNYTRYNFMLSMEQILCYFPDGNWKDTWLEDMTEDPFTDLYRVEGLKGIYIASRVDSKAQVAHVGPEHLISLITFDHGVNWSPINPPTEDENGKPLNCHIENSCSLHLCQKFSQLYPVTSQSRNVISNEQRSASIMSSKSAPGIIMATGVMGKSLKGIPGVYLSRDAGLTWKRILKDYYFFNYGDHGGVLVAVKYFKLRGETRKILYSTNEGNEWNSYQFNADDLRIYGLMTEPGENTTTFTMFGSANEQHQWIIITIDLQNAFPRNCTPDDYKFWSPSPPNSSVSCVLGTRDTFQRRLAHTNCYNGINYDRPVKKEVCECSRRDYECDVGFQLSNNACVRNKSDKHDPYATPNPCRPGTLYQRTKGYRKIDGDVCTSSTYLTYAPDMVPCPLEEPTEFILVALRDKIARIDLSDNSTLFPVKSQNNIVAIEFDLKNNCIYWADIEIDKISRQCFNNGTTQEVIVDTDLASIEGMALDWISNVLFFVDGMRKKIEAVRTDLTIAGRMRVTILDSKVLSKPRGIAVHPKAGYLFWTDWDRTNPTVSRSNLDGTNVKKLFGKPIVQWPNGITIDQMAERIYWVDAMEDYIASADIDGRYFKRILWKDEKVSHPFAVAVLKDKMYWDDWKAKSIFIADKDSGDNVITINNSFSGLMDLKVFAHFIQHGSNACSYKNTSCDTMCLGGPGKSFTCLCPNGFKMVNGKCMCANGMEPSSNMTCPTEAGATCDPDQFTCKNGMCITASWHCNGNNDCGDLSDEIGCPLCAPPMLSCDDDSRCYLPQWRCDGDVDCPDFSDERGCKKPNCTESQFQCDSGMCIYSKWMCDGDNDCHDGSDERNCTITPKRPDTVNCSLNGFACGNDTNAICIPNPWVCDGERDCPGGEDERADKCSNSTCAPYMFRCPSGKCIFKSWVCDGENDCSDHESSDELNCTSIGHSKVLPRPSTEKAIDFPTNTTCLDWMFRCQNNNCLPYWWRCDGINDCGDNSDEVGCGALIGDLSTTAPDADLPRERKCGKTQFTCSPGRAELSAARRRRAPALRARRDALQRREGLRARRPALRRPRRLPGQERRGALCVTNLPTGVRIYVDVMAFKGAITGQPLTIFLRPEGTQDVVINSTAYLVKEKLTSVQLSWSPPTDERYKGKELEYNVYYNEALNNKILIKKVTKSTSMLIDKLHACESYVFAVTLANGPMAKIHQIVTRENPKAPIKNLHCEFNEDKTRMEILWNANCDVVHEPVTYRLEITEETRNKISRYDLEPTENVKLSHVINNLPVGGRYTYQIIVSEKEIPEDTVHLPPEMKTETATNSPRLVTVPVASGTLYCAVRAVTSDGYYNDDDVPPIHGFSDDEPLVIA</sequence>
<protein>
    <submittedName>
        <fullName evidence="1">Uncharacterized protein</fullName>
    </submittedName>
</protein>
<evidence type="ECO:0000313" key="2">
    <source>
        <dbReference type="Proteomes" id="UP001064048"/>
    </source>
</evidence>
<accession>A0ACC0K7G1</accession>
<keyword evidence="2" id="KW-1185">Reference proteome</keyword>
<dbReference type="Proteomes" id="UP001064048">
    <property type="component" value="Chromosome 7"/>
</dbReference>
<comment type="caution">
    <text evidence="1">The sequence shown here is derived from an EMBL/GenBank/DDBJ whole genome shotgun (WGS) entry which is preliminary data.</text>
</comment>
<evidence type="ECO:0000313" key="1">
    <source>
        <dbReference type="EMBL" id="KAI8432324.1"/>
    </source>
</evidence>
<proteinExistence type="predicted"/>
<dbReference type="EMBL" id="CM046107">
    <property type="protein sequence ID" value="KAI8432324.1"/>
    <property type="molecule type" value="Genomic_DNA"/>
</dbReference>
<gene>
    <name evidence="1" type="ORF">MSG28_004739</name>
</gene>
<organism evidence="1 2">
    <name type="scientific">Choristoneura fumiferana</name>
    <name type="common">Spruce budworm moth</name>
    <name type="synonym">Archips fumiferana</name>
    <dbReference type="NCBI Taxonomy" id="7141"/>
    <lineage>
        <taxon>Eukaryota</taxon>
        <taxon>Metazoa</taxon>
        <taxon>Ecdysozoa</taxon>
        <taxon>Arthropoda</taxon>
        <taxon>Hexapoda</taxon>
        <taxon>Insecta</taxon>
        <taxon>Pterygota</taxon>
        <taxon>Neoptera</taxon>
        <taxon>Endopterygota</taxon>
        <taxon>Lepidoptera</taxon>
        <taxon>Glossata</taxon>
        <taxon>Ditrysia</taxon>
        <taxon>Tortricoidea</taxon>
        <taxon>Tortricidae</taxon>
        <taxon>Tortricinae</taxon>
        <taxon>Choristoneura</taxon>
    </lineage>
</organism>
<name>A0ACC0K7G1_CHOFU</name>